<dbReference type="HAMAP" id="MF_00065">
    <property type="entry name" value="Adenylyl_sulf_kinase"/>
    <property type="match status" value="1"/>
</dbReference>
<dbReference type="GO" id="GO:0005524">
    <property type="term" value="F:ATP binding"/>
    <property type="evidence" value="ECO:0007669"/>
    <property type="project" value="UniProtKB-UniRule"/>
</dbReference>
<dbReference type="Proteomes" id="UP000199584">
    <property type="component" value="Unassembled WGS sequence"/>
</dbReference>
<evidence type="ECO:0000256" key="10">
    <source>
        <dbReference type="RuleBase" id="RU004347"/>
    </source>
</evidence>
<keyword evidence="7 9" id="KW-0418">Kinase</keyword>
<dbReference type="PANTHER" id="PTHR11055:SF1">
    <property type="entry name" value="PAPS SYNTHETASE, ISOFORM D"/>
    <property type="match status" value="1"/>
</dbReference>
<dbReference type="OrthoDB" id="9804504at2"/>
<dbReference type="GO" id="GO:0004020">
    <property type="term" value="F:adenylylsulfate kinase activity"/>
    <property type="evidence" value="ECO:0007669"/>
    <property type="project" value="UniProtKB-UniRule"/>
</dbReference>
<keyword evidence="6 9" id="KW-0547">Nucleotide-binding</keyword>
<gene>
    <name evidence="9" type="primary">cysC</name>
    <name evidence="12" type="ORF">SAMN05660706_13020</name>
</gene>
<evidence type="ECO:0000256" key="6">
    <source>
        <dbReference type="ARBA" id="ARBA00022741"/>
    </source>
</evidence>
<organism evidence="12 13">
    <name type="scientific">Desulfoscipio geothermicus DSM 3669</name>
    <dbReference type="NCBI Taxonomy" id="1121426"/>
    <lineage>
        <taxon>Bacteria</taxon>
        <taxon>Bacillati</taxon>
        <taxon>Bacillota</taxon>
        <taxon>Clostridia</taxon>
        <taxon>Eubacteriales</taxon>
        <taxon>Desulfallaceae</taxon>
        <taxon>Desulfoscipio</taxon>
    </lineage>
</organism>
<evidence type="ECO:0000256" key="8">
    <source>
        <dbReference type="ARBA" id="ARBA00022840"/>
    </source>
</evidence>
<dbReference type="STRING" id="39060.SAMN05660706_13020"/>
<evidence type="ECO:0000256" key="3">
    <source>
        <dbReference type="ARBA" id="ARBA00004806"/>
    </source>
</evidence>
<dbReference type="SUPFAM" id="SSF52540">
    <property type="entry name" value="P-loop containing nucleoside triphosphate hydrolases"/>
    <property type="match status" value="1"/>
</dbReference>
<evidence type="ECO:0000256" key="4">
    <source>
        <dbReference type="ARBA" id="ARBA00007008"/>
    </source>
</evidence>
<dbReference type="NCBIfam" id="TIGR00455">
    <property type="entry name" value="apsK"/>
    <property type="match status" value="1"/>
</dbReference>
<comment type="pathway">
    <text evidence="3 9 10">Sulfur metabolism; hydrogen sulfide biosynthesis; sulfite from sulfate: step 2/3.</text>
</comment>
<dbReference type="NCBIfam" id="NF004041">
    <property type="entry name" value="PRK05541.1"/>
    <property type="match status" value="1"/>
</dbReference>
<evidence type="ECO:0000256" key="2">
    <source>
        <dbReference type="ARBA" id="ARBA00002632"/>
    </source>
</evidence>
<evidence type="ECO:0000256" key="7">
    <source>
        <dbReference type="ARBA" id="ARBA00022777"/>
    </source>
</evidence>
<keyword evidence="9" id="KW-0597">Phosphoprotein</keyword>
<dbReference type="InterPro" id="IPR002891">
    <property type="entry name" value="APS"/>
</dbReference>
<dbReference type="Gene3D" id="3.40.50.300">
    <property type="entry name" value="P-loop containing nucleotide triphosphate hydrolases"/>
    <property type="match status" value="1"/>
</dbReference>
<comment type="similarity">
    <text evidence="4 9 10">Belongs to the APS kinase family.</text>
</comment>
<comment type="function">
    <text evidence="2 9 10">Catalyzes the synthesis of activated sulfate.</text>
</comment>
<keyword evidence="5 9" id="KW-0808">Transferase</keyword>
<evidence type="ECO:0000313" key="13">
    <source>
        <dbReference type="Proteomes" id="UP000199584"/>
    </source>
</evidence>
<dbReference type="FunFam" id="3.40.50.300:FF:000212">
    <property type="entry name" value="Adenylyl-sulfate kinase"/>
    <property type="match status" value="1"/>
</dbReference>
<dbReference type="InterPro" id="IPR059117">
    <property type="entry name" value="APS_kinase_dom"/>
</dbReference>
<dbReference type="NCBIfam" id="NF003013">
    <property type="entry name" value="PRK03846.1"/>
    <property type="match status" value="1"/>
</dbReference>
<accession>A0A1I6E943</accession>
<feature type="binding site" evidence="9">
    <location>
        <begin position="35"/>
        <end position="42"/>
    </location>
    <ligand>
        <name>ATP</name>
        <dbReference type="ChEBI" id="CHEBI:30616"/>
    </ligand>
</feature>
<name>A0A1I6E943_9FIRM</name>
<feature type="domain" description="APS kinase" evidence="11">
    <location>
        <begin position="27"/>
        <end position="177"/>
    </location>
</feature>
<dbReference type="EC" id="2.7.1.25" evidence="9 10"/>
<dbReference type="AlphaFoldDB" id="A0A1I6E943"/>
<evidence type="ECO:0000259" key="11">
    <source>
        <dbReference type="Pfam" id="PF01583"/>
    </source>
</evidence>
<evidence type="ECO:0000256" key="1">
    <source>
        <dbReference type="ARBA" id="ARBA00001823"/>
    </source>
</evidence>
<comment type="catalytic activity">
    <reaction evidence="1 9 10">
        <text>adenosine 5'-phosphosulfate + ATP = 3'-phosphoadenylyl sulfate + ADP + H(+)</text>
        <dbReference type="Rhea" id="RHEA:24152"/>
        <dbReference type="ChEBI" id="CHEBI:15378"/>
        <dbReference type="ChEBI" id="CHEBI:30616"/>
        <dbReference type="ChEBI" id="CHEBI:58243"/>
        <dbReference type="ChEBI" id="CHEBI:58339"/>
        <dbReference type="ChEBI" id="CHEBI:456216"/>
        <dbReference type="EC" id="2.7.1.25"/>
    </reaction>
</comment>
<evidence type="ECO:0000313" key="12">
    <source>
        <dbReference type="EMBL" id="SFR14167.1"/>
    </source>
</evidence>
<keyword evidence="8 9" id="KW-0067">ATP-binding</keyword>
<feature type="active site" description="Phosphoserine intermediate" evidence="9">
    <location>
        <position position="109"/>
    </location>
</feature>
<protein>
    <recommendedName>
        <fullName evidence="9 10">Adenylyl-sulfate kinase</fullName>
        <ecNumber evidence="9 10">2.7.1.25</ecNumber>
    </recommendedName>
    <alternativeName>
        <fullName evidence="9">APS kinase</fullName>
    </alternativeName>
    <alternativeName>
        <fullName evidence="9">ATP adenosine-5'-phosphosulfate 3'-phosphotransferase</fullName>
    </alternativeName>
    <alternativeName>
        <fullName evidence="9">Adenosine-5'-phosphosulfate kinase</fullName>
    </alternativeName>
</protein>
<keyword evidence="13" id="KW-1185">Reference proteome</keyword>
<evidence type="ECO:0000256" key="9">
    <source>
        <dbReference type="HAMAP-Rule" id="MF_00065"/>
    </source>
</evidence>
<evidence type="ECO:0000256" key="5">
    <source>
        <dbReference type="ARBA" id="ARBA00022679"/>
    </source>
</evidence>
<dbReference type="RefSeq" id="WP_092486353.1">
    <property type="nucleotide sequence ID" value="NZ_FOYM01000030.1"/>
</dbReference>
<dbReference type="Pfam" id="PF01583">
    <property type="entry name" value="APS_kinase"/>
    <property type="match status" value="1"/>
</dbReference>
<dbReference type="GO" id="GO:0000103">
    <property type="term" value="P:sulfate assimilation"/>
    <property type="evidence" value="ECO:0007669"/>
    <property type="project" value="UniProtKB-UniRule"/>
</dbReference>
<dbReference type="PANTHER" id="PTHR11055">
    <property type="entry name" value="BIFUNCTIONAL 3'-PHOSPHOADENOSINE 5'-PHOSPHOSULFATE SYNTHASE"/>
    <property type="match status" value="1"/>
</dbReference>
<dbReference type="GO" id="GO:0070814">
    <property type="term" value="P:hydrogen sulfide biosynthetic process"/>
    <property type="evidence" value="ECO:0007669"/>
    <property type="project" value="UniProtKB-UniRule"/>
</dbReference>
<reference evidence="13" key="1">
    <citation type="submission" date="2016-10" db="EMBL/GenBank/DDBJ databases">
        <authorList>
            <person name="Varghese N."/>
            <person name="Submissions S."/>
        </authorList>
    </citation>
    <scope>NUCLEOTIDE SEQUENCE [LARGE SCALE GENOMIC DNA]</scope>
    <source>
        <strain evidence="13">DSM 3669</strain>
    </source>
</reference>
<dbReference type="CDD" id="cd02027">
    <property type="entry name" value="APSK"/>
    <property type="match status" value="1"/>
</dbReference>
<dbReference type="UniPathway" id="UPA00140">
    <property type="reaction ID" value="UER00205"/>
</dbReference>
<sequence>MEKAVNNVVWQQYSITKEHRQQLNKHKSFVVWFTGLSASGKSTLSNALECKLHEMGIRTYLLDGDNVRQGLCKDLGFSEEDRKENIRRIAEVAKLFVDAGIVVITAFISPYRADREMARRLFKPGEFIEVYVKCPLHECERRDPKGLYRKARSGKISNFTGITAPYEEPEQPEIIVDTHKSNVEDAVERIISYLKTIKKD</sequence>
<dbReference type="InterPro" id="IPR027417">
    <property type="entry name" value="P-loop_NTPase"/>
</dbReference>
<proteinExistence type="inferred from homology"/>
<dbReference type="EMBL" id="FOYM01000030">
    <property type="protein sequence ID" value="SFR14167.1"/>
    <property type="molecule type" value="Genomic_DNA"/>
</dbReference>